<feature type="compositionally biased region" description="Acidic residues" evidence="1">
    <location>
        <begin position="416"/>
        <end position="427"/>
    </location>
</feature>
<sequence length="447" mass="49449">MNVALLQSMLSQTTANQEGKIMTDKSKDGDSSKNFLALLSSLQPTEKGNAGADSAQSVFLGDLASQLRDVLQSLEGKVNEESLNQLTATLTKLANELLQNDTFRSAGGETSRNSDDPFTLIDNSSFSISKLLENINENKEIKQQLLTLAGDFVKMTEQFISADKSQRLSMSRELQSALVKISNFLSQAGHTLKQNGQSTQANFLFQQKLTDTNLTGKHGNGNLTAQVNQNQSNASLTRSINPVSNHGSQTIQTKAAQELSTIKTGTAVSVDSMPMSKVEQFTIYLQRNGGNQAATNNSHDFMEQFQKIIKSSRFIQNEGSSQLTLKLKPAHLGDMVVKFTQINGEMAVRIAVSSQAAKEMLESNINQLRHMFQPNQVVIDKQAEPILAQPSSSYLNFSQNEEEQEQRGDTYHHDQLEDEENTDEDYEDKSFEDYLNQTKAGDHFDAD</sequence>
<feature type="region of interest" description="Disordered" evidence="1">
    <location>
        <begin position="396"/>
        <end position="447"/>
    </location>
</feature>
<dbReference type="Pfam" id="PF02120">
    <property type="entry name" value="Flg_hook"/>
    <property type="match status" value="1"/>
</dbReference>
<accession>A0ABN1BDP5</accession>
<evidence type="ECO:0000313" key="3">
    <source>
        <dbReference type="EMBL" id="GAA0495620.1"/>
    </source>
</evidence>
<dbReference type="InterPro" id="IPR021136">
    <property type="entry name" value="Flagellar_hook_control-like_C"/>
</dbReference>
<comment type="caution">
    <text evidence="3">The sequence shown here is derived from an EMBL/GenBank/DDBJ whole genome shotgun (WGS) entry which is preliminary data.</text>
</comment>
<dbReference type="EMBL" id="BAAADO010000004">
    <property type="protein sequence ID" value="GAA0495620.1"/>
    <property type="molecule type" value="Genomic_DNA"/>
</dbReference>
<dbReference type="Gene3D" id="3.30.750.140">
    <property type="match status" value="1"/>
</dbReference>
<feature type="domain" description="Flagellar hook-length control protein-like C-terminal" evidence="2">
    <location>
        <begin position="317"/>
        <end position="378"/>
    </location>
</feature>
<gene>
    <name evidence="3" type="ORF">GCM10008986_22980</name>
</gene>
<feature type="compositionally biased region" description="Basic and acidic residues" evidence="1">
    <location>
        <begin position="405"/>
        <end position="415"/>
    </location>
</feature>
<dbReference type="InterPro" id="IPR038610">
    <property type="entry name" value="FliK-like_C_sf"/>
</dbReference>
<evidence type="ECO:0000259" key="2">
    <source>
        <dbReference type="Pfam" id="PF02120"/>
    </source>
</evidence>
<dbReference type="Proteomes" id="UP001500880">
    <property type="component" value="Unassembled WGS sequence"/>
</dbReference>
<dbReference type="RefSeq" id="WP_343841125.1">
    <property type="nucleotide sequence ID" value="NZ_BAAADO010000004.1"/>
</dbReference>
<name>A0ABN1BDP5_9BACI</name>
<keyword evidence="4" id="KW-1185">Reference proteome</keyword>
<organism evidence="3 4">
    <name type="scientific">Salinibacillus aidingensis</name>
    <dbReference type="NCBI Taxonomy" id="237684"/>
    <lineage>
        <taxon>Bacteria</taxon>
        <taxon>Bacillati</taxon>
        <taxon>Bacillota</taxon>
        <taxon>Bacilli</taxon>
        <taxon>Bacillales</taxon>
        <taxon>Bacillaceae</taxon>
        <taxon>Salinibacillus</taxon>
    </lineage>
</organism>
<reference evidence="3 4" key="1">
    <citation type="journal article" date="2019" name="Int. J. Syst. Evol. Microbiol.">
        <title>The Global Catalogue of Microorganisms (GCM) 10K type strain sequencing project: providing services to taxonomists for standard genome sequencing and annotation.</title>
        <authorList>
            <consortium name="The Broad Institute Genomics Platform"/>
            <consortium name="The Broad Institute Genome Sequencing Center for Infectious Disease"/>
            <person name="Wu L."/>
            <person name="Ma J."/>
        </authorList>
    </citation>
    <scope>NUCLEOTIDE SEQUENCE [LARGE SCALE GENOMIC DNA]</scope>
    <source>
        <strain evidence="3 4">JCM 12389</strain>
    </source>
</reference>
<proteinExistence type="predicted"/>
<evidence type="ECO:0000256" key="1">
    <source>
        <dbReference type="SAM" id="MobiDB-lite"/>
    </source>
</evidence>
<protein>
    <recommendedName>
        <fullName evidence="2">Flagellar hook-length control protein-like C-terminal domain-containing protein</fullName>
    </recommendedName>
</protein>
<evidence type="ECO:0000313" key="4">
    <source>
        <dbReference type="Proteomes" id="UP001500880"/>
    </source>
</evidence>
<dbReference type="CDD" id="cd17470">
    <property type="entry name" value="T3SS_Flik_C"/>
    <property type="match status" value="1"/>
</dbReference>